<dbReference type="InterPro" id="IPR025714">
    <property type="entry name" value="Methyltranfer_dom"/>
</dbReference>
<dbReference type="RefSeq" id="WP_160727414.1">
    <property type="nucleotide sequence ID" value="NZ_WTYC01000002.1"/>
</dbReference>
<name>A0A844XNY7_9SPHN</name>
<dbReference type="SUPFAM" id="SSF53335">
    <property type="entry name" value="S-adenosyl-L-methionine-dependent methyltransferases"/>
    <property type="match status" value="1"/>
</dbReference>
<sequence>MIQQIDTTKVEELAGKVIGDVAGALSLFMAYIGDQAGVFDTLDGEGRLTLAQIAGKTGYNEKYLHQWLGSVSAAGYVTFHPEDETFSLSPEQALVFAREGQPANMQGFIMAVVSQYEEHQKSVDTFRSGQGRPWGEHSQCLFCGTDRFFRPGYQANLVETWIPALGGVEAKLTKGAKVADIGCGHGSSTVLLAKAYPNSTIHGIDFHEPSIQEARRKAAEAGVTNVDFQVATAQDFSGRDYDFACIFDALHDMGDPVGAARHIRDTLKDDGTLMLVEPMAGDSMADNMHPLGQIFYAFSTTVCTPASLSQPVGLGLGAQAGQKRLTEVLNEAGFSNIRRASETPTNMVLEVTG</sequence>
<evidence type="ECO:0000259" key="1">
    <source>
        <dbReference type="Pfam" id="PF13847"/>
    </source>
</evidence>
<protein>
    <submittedName>
        <fullName evidence="3">Methyltransferase domain-containing protein</fullName>
    </submittedName>
</protein>
<keyword evidence="4" id="KW-1185">Reference proteome</keyword>
<evidence type="ECO:0000259" key="2">
    <source>
        <dbReference type="Pfam" id="PF21320"/>
    </source>
</evidence>
<dbReference type="CDD" id="cd02440">
    <property type="entry name" value="AdoMet_MTases"/>
    <property type="match status" value="1"/>
</dbReference>
<dbReference type="Gene3D" id="3.40.50.150">
    <property type="entry name" value="Vaccinia Virus protein VP39"/>
    <property type="match status" value="1"/>
</dbReference>
<dbReference type="PANTHER" id="PTHR45128">
    <property type="entry name" value="METHYLTRANSFERASE TYPE 11"/>
    <property type="match status" value="1"/>
</dbReference>
<proteinExistence type="predicted"/>
<comment type="caution">
    <text evidence="3">The sequence shown here is derived from an EMBL/GenBank/DDBJ whole genome shotgun (WGS) entry which is preliminary data.</text>
</comment>
<evidence type="ECO:0000313" key="4">
    <source>
        <dbReference type="Proteomes" id="UP000448199"/>
    </source>
</evidence>
<dbReference type="GO" id="GO:0008168">
    <property type="term" value="F:methyltransferase activity"/>
    <property type="evidence" value="ECO:0007669"/>
    <property type="project" value="UniProtKB-KW"/>
</dbReference>
<feature type="domain" description="Methyltransferase" evidence="1">
    <location>
        <begin position="173"/>
        <end position="333"/>
    </location>
</feature>
<reference evidence="3 4" key="1">
    <citation type="submission" date="2019-12" db="EMBL/GenBank/DDBJ databases">
        <title>Genomic-based taxomic classification of the family Erythrobacteraceae.</title>
        <authorList>
            <person name="Xu L."/>
        </authorList>
    </citation>
    <scope>NUCLEOTIDE SEQUENCE [LARGE SCALE GENOMIC DNA]</scope>
    <source>
        <strain evidence="3 4">DSM 17792</strain>
    </source>
</reference>
<dbReference type="InterPro" id="IPR053173">
    <property type="entry name" value="SAM-binding_MTase"/>
</dbReference>
<dbReference type="EMBL" id="WTYC01000002">
    <property type="protein sequence ID" value="MXO47875.1"/>
    <property type="molecule type" value="Genomic_DNA"/>
</dbReference>
<dbReference type="GO" id="GO:0032259">
    <property type="term" value="P:methylation"/>
    <property type="evidence" value="ECO:0007669"/>
    <property type="project" value="UniProtKB-KW"/>
</dbReference>
<keyword evidence="3" id="KW-0489">Methyltransferase</keyword>
<feature type="domain" description="S-adenosylmethionine-dependent methyltransferase Rv2258c-like winged HTH" evidence="2">
    <location>
        <begin position="25"/>
        <end position="98"/>
    </location>
</feature>
<dbReference type="Proteomes" id="UP000448199">
    <property type="component" value="Unassembled WGS sequence"/>
</dbReference>
<dbReference type="PANTHER" id="PTHR45128:SF2">
    <property type="entry name" value="METHYLTRANSFERASE DOMAIN-CONTAINING PROTEIN"/>
    <property type="match status" value="1"/>
</dbReference>
<evidence type="ECO:0000313" key="3">
    <source>
        <dbReference type="EMBL" id="MXO47875.1"/>
    </source>
</evidence>
<dbReference type="InterPro" id="IPR048711">
    <property type="entry name" value="WHD_Rv2258c"/>
</dbReference>
<dbReference type="AlphaFoldDB" id="A0A844XNY7"/>
<gene>
    <name evidence="3" type="ORF">GRI69_06370</name>
</gene>
<dbReference type="Pfam" id="PF13847">
    <property type="entry name" value="Methyltransf_31"/>
    <property type="match status" value="1"/>
</dbReference>
<dbReference type="InterPro" id="IPR036390">
    <property type="entry name" value="WH_DNA-bd_sf"/>
</dbReference>
<dbReference type="SUPFAM" id="SSF46785">
    <property type="entry name" value="Winged helix' DNA-binding domain"/>
    <property type="match status" value="1"/>
</dbReference>
<dbReference type="InterPro" id="IPR036388">
    <property type="entry name" value="WH-like_DNA-bd_sf"/>
</dbReference>
<dbReference type="OrthoDB" id="5449367at2"/>
<dbReference type="Gene3D" id="1.10.10.10">
    <property type="entry name" value="Winged helix-like DNA-binding domain superfamily/Winged helix DNA-binding domain"/>
    <property type="match status" value="1"/>
</dbReference>
<organism evidence="3 4">
    <name type="scientific">Qipengyuania vulgaris</name>
    <dbReference type="NCBI Taxonomy" id="291985"/>
    <lineage>
        <taxon>Bacteria</taxon>
        <taxon>Pseudomonadati</taxon>
        <taxon>Pseudomonadota</taxon>
        <taxon>Alphaproteobacteria</taxon>
        <taxon>Sphingomonadales</taxon>
        <taxon>Erythrobacteraceae</taxon>
        <taxon>Qipengyuania</taxon>
    </lineage>
</organism>
<dbReference type="InterPro" id="IPR029063">
    <property type="entry name" value="SAM-dependent_MTases_sf"/>
</dbReference>
<keyword evidence="3" id="KW-0808">Transferase</keyword>
<dbReference type="Pfam" id="PF21320">
    <property type="entry name" value="WHD_Rv2258c"/>
    <property type="match status" value="1"/>
</dbReference>
<accession>A0A844XNY7</accession>